<reference evidence="6" key="2">
    <citation type="submission" date="2017-05" db="UniProtKB">
        <authorList>
            <consortium name="EnsemblMetazoa"/>
        </authorList>
    </citation>
    <scope>IDENTIFICATION</scope>
</reference>
<evidence type="ECO:0000256" key="2">
    <source>
        <dbReference type="ARBA" id="ARBA00023002"/>
    </source>
</evidence>
<dbReference type="eggNOG" id="KOG1205">
    <property type="taxonomic scope" value="Eukaryota"/>
</dbReference>
<evidence type="ECO:0000256" key="1">
    <source>
        <dbReference type="ARBA" id="ARBA00006484"/>
    </source>
</evidence>
<dbReference type="EnsemblMetazoa" id="XM_003387624.2">
    <property type="protein sequence ID" value="XP_003387672.1"/>
    <property type="gene ID" value="LOC100637841"/>
</dbReference>
<dbReference type="Gene3D" id="3.40.50.720">
    <property type="entry name" value="NAD(P)-binding Rossmann-like Domain"/>
    <property type="match status" value="1"/>
</dbReference>
<comment type="similarity">
    <text evidence="1 4">Belongs to the short-chain dehydrogenases/reductases (SDR) family.</text>
</comment>
<dbReference type="PROSITE" id="PS00061">
    <property type="entry name" value="ADH_SHORT"/>
    <property type="match status" value="1"/>
</dbReference>
<reference evidence="7" key="1">
    <citation type="journal article" date="2010" name="Nature">
        <title>The Amphimedon queenslandica genome and the evolution of animal complexity.</title>
        <authorList>
            <person name="Srivastava M."/>
            <person name="Simakov O."/>
            <person name="Chapman J."/>
            <person name="Fahey B."/>
            <person name="Gauthier M.E."/>
            <person name="Mitros T."/>
            <person name="Richards G.S."/>
            <person name="Conaco C."/>
            <person name="Dacre M."/>
            <person name="Hellsten U."/>
            <person name="Larroux C."/>
            <person name="Putnam N.H."/>
            <person name="Stanke M."/>
            <person name="Adamska M."/>
            <person name="Darling A."/>
            <person name="Degnan S.M."/>
            <person name="Oakley T.H."/>
            <person name="Plachetzki D.C."/>
            <person name="Zhai Y."/>
            <person name="Adamski M."/>
            <person name="Calcino A."/>
            <person name="Cummins S.F."/>
            <person name="Goodstein D.M."/>
            <person name="Harris C."/>
            <person name="Jackson D.J."/>
            <person name="Leys S.P."/>
            <person name="Shu S."/>
            <person name="Woodcroft B.J."/>
            <person name="Vervoort M."/>
            <person name="Kosik K.S."/>
            <person name="Manning G."/>
            <person name="Degnan B.M."/>
            <person name="Rokhsar D.S."/>
        </authorList>
    </citation>
    <scope>NUCLEOTIDE SEQUENCE [LARGE SCALE GENOMIC DNA]</scope>
</reference>
<dbReference type="STRING" id="400682.A0A1X7UJB2"/>
<gene>
    <name evidence="6" type="primary">100637841</name>
</gene>
<dbReference type="PANTHER" id="PTHR44196:SF1">
    <property type="entry name" value="DEHYDROGENASE_REDUCTASE SDR FAMILY MEMBER 7B"/>
    <property type="match status" value="1"/>
</dbReference>
<dbReference type="GO" id="GO:0016020">
    <property type="term" value="C:membrane"/>
    <property type="evidence" value="ECO:0007669"/>
    <property type="project" value="TreeGrafter"/>
</dbReference>
<dbReference type="PRINTS" id="PR00081">
    <property type="entry name" value="GDHRDH"/>
</dbReference>
<keyword evidence="7" id="KW-1185">Reference proteome</keyword>
<dbReference type="PRINTS" id="PR00080">
    <property type="entry name" value="SDRFAMILY"/>
</dbReference>
<dbReference type="OMA" id="YFWIMAK"/>
<evidence type="ECO:0000256" key="4">
    <source>
        <dbReference type="RuleBase" id="RU000363"/>
    </source>
</evidence>
<dbReference type="SUPFAM" id="SSF51735">
    <property type="entry name" value="NAD(P)-binding Rossmann-fold domains"/>
    <property type="match status" value="1"/>
</dbReference>
<dbReference type="InterPro" id="IPR020904">
    <property type="entry name" value="Sc_DH/Rdtase_CS"/>
</dbReference>
<dbReference type="GO" id="GO:0016491">
    <property type="term" value="F:oxidoreductase activity"/>
    <property type="evidence" value="ECO:0007669"/>
    <property type="project" value="UniProtKB-KW"/>
</dbReference>
<dbReference type="KEGG" id="aqu:100637841"/>
<dbReference type="InterPro" id="IPR057326">
    <property type="entry name" value="KR_dom"/>
</dbReference>
<dbReference type="SMART" id="SM00822">
    <property type="entry name" value="PKS_KR"/>
    <property type="match status" value="1"/>
</dbReference>
<dbReference type="GO" id="GO:0006629">
    <property type="term" value="P:lipid metabolic process"/>
    <property type="evidence" value="ECO:0007669"/>
    <property type="project" value="UniProtKB-ARBA"/>
</dbReference>
<name>A0A1X7UJB2_AMPQE</name>
<organism evidence="6">
    <name type="scientific">Amphimedon queenslandica</name>
    <name type="common">Sponge</name>
    <dbReference type="NCBI Taxonomy" id="400682"/>
    <lineage>
        <taxon>Eukaryota</taxon>
        <taxon>Metazoa</taxon>
        <taxon>Porifera</taxon>
        <taxon>Demospongiae</taxon>
        <taxon>Heteroscleromorpha</taxon>
        <taxon>Haplosclerida</taxon>
        <taxon>Niphatidae</taxon>
        <taxon>Amphimedon</taxon>
    </lineage>
</organism>
<evidence type="ECO:0000313" key="7">
    <source>
        <dbReference type="Proteomes" id="UP000007879"/>
    </source>
</evidence>
<dbReference type="Pfam" id="PF00106">
    <property type="entry name" value="adh_short"/>
    <property type="match status" value="1"/>
</dbReference>
<evidence type="ECO:0000256" key="3">
    <source>
        <dbReference type="ARBA" id="ARBA00037096"/>
    </source>
</evidence>
<dbReference type="AlphaFoldDB" id="A0A1X7UJB2"/>
<accession>A0A1X7UJB2</accession>
<protein>
    <recommendedName>
        <fullName evidence="5">Ketoreductase domain-containing protein</fullName>
    </recommendedName>
</protein>
<dbReference type="CDD" id="cd05332">
    <property type="entry name" value="11beta-HSD1_like_SDR_c"/>
    <property type="match status" value="1"/>
</dbReference>
<dbReference type="Proteomes" id="UP000007879">
    <property type="component" value="Unassembled WGS sequence"/>
</dbReference>
<sequence>MKLFLILKVTFLLLSLAGLYKVYKRWKLRQSLSSLSGKVVLITGASSGLGEALAFLLHSVGAKLILAGRNVHKLKQIQFTLDTDTHTQVKGLIKKYSPAILEIDLTESHALSGHGQNAIKIFGRIDILVNNAGVSSRGSVIDTDIRVDRTIMETNYFGSIQLTKMLLPYMLEEGGGHIVVISSLQGKLGLPYRSSYSASKHALHGYYDSLRAELSPRGISVTILCFGYINTRLSVNALTADGTSHGVLDATTSNGLSAERAAQCVLEAIALKERERIVASPIHHVAVYLKLLSPSLLDWALRKRSKSN</sequence>
<comment type="function">
    <text evidence="3">Putative oxidoreductase.</text>
</comment>
<dbReference type="EnsemblMetazoa" id="Aqu2.1.28060_001">
    <property type="protein sequence ID" value="Aqu2.1.28060_001"/>
    <property type="gene ID" value="Aqu2.1.28060"/>
</dbReference>
<dbReference type="OrthoDB" id="5307821at2759"/>
<dbReference type="FunCoup" id="A0A1X7UJB2">
    <property type="interactions" value="17"/>
</dbReference>
<keyword evidence="2" id="KW-0560">Oxidoreductase</keyword>
<dbReference type="NCBIfam" id="NF004825">
    <property type="entry name" value="PRK06181.1"/>
    <property type="match status" value="1"/>
</dbReference>
<evidence type="ECO:0000259" key="5">
    <source>
        <dbReference type="SMART" id="SM00822"/>
    </source>
</evidence>
<evidence type="ECO:0000313" key="6">
    <source>
        <dbReference type="EnsemblMetazoa" id="Aqu2.1.28060_001"/>
    </source>
</evidence>
<dbReference type="InParanoid" id="A0A1X7UJB2"/>
<proteinExistence type="inferred from homology"/>
<dbReference type="PANTHER" id="PTHR44196">
    <property type="entry name" value="DEHYDROGENASE/REDUCTASE SDR FAMILY MEMBER 7B"/>
    <property type="match status" value="1"/>
</dbReference>
<dbReference type="InterPro" id="IPR002347">
    <property type="entry name" value="SDR_fam"/>
</dbReference>
<dbReference type="InterPro" id="IPR036291">
    <property type="entry name" value="NAD(P)-bd_dom_sf"/>
</dbReference>
<feature type="domain" description="Ketoreductase" evidence="5">
    <location>
        <begin position="38"/>
        <end position="232"/>
    </location>
</feature>